<feature type="domain" description="Fibronectin type-III" evidence="2">
    <location>
        <begin position="792"/>
        <end position="883"/>
    </location>
</feature>
<evidence type="ECO:0000313" key="5">
    <source>
        <dbReference type="Proteomes" id="UP001560573"/>
    </source>
</evidence>
<feature type="domain" description="PA14" evidence="3">
    <location>
        <begin position="633"/>
        <end position="778"/>
    </location>
</feature>
<dbReference type="Proteomes" id="UP001560573">
    <property type="component" value="Unassembled WGS sequence"/>
</dbReference>
<dbReference type="InterPro" id="IPR029058">
    <property type="entry name" value="AB_hydrolase_fold"/>
</dbReference>
<dbReference type="InterPro" id="IPR050713">
    <property type="entry name" value="RTP_Phos/Ushers"/>
</dbReference>
<dbReference type="RefSeq" id="WP_369332146.1">
    <property type="nucleotide sequence ID" value="NZ_JAULBC010000010.1"/>
</dbReference>
<sequence>MKRVSLFLYCMIAVQVLFAQTGILNPADPIVEYDPAHPPAIPPSGTMAKWVKTTTVSWNTSSFKCYFYKGVAFRLKFPKTYSTVADGKKYPVFVFFHGVGELGTIYNNDYQLYHGGQIFMNAVDNGKFDGFLLYPQTQNETWTFELGVVNEIIQNYLVPQVKADPFRISVDGLSAGGKASWKMLTAYTKTVAACLPISAALSQTDIKNNASKFKFTPTWQFQGEIDDDPKLATTNAEAQSILDSGGNFKLSVYIGVGHNAWYKAWAEPDFCPFMLRAYKSNPWAVGGRTEFCQSDAINVTIGVTPGFNKYEWTKNDVAIPNATSNTIQATSVGTYKCRILSGSTWSDWSRIPLVIKYKTATTPPVIKLAPNTSGVLPVLDGSAGVMLQTDPNYATYAWQKNGTGTVLSTTNQYTATTPGNYTVTVTEQFGCGTGKSAPFNVIDGTAPNAPDAPTNVVATGLSTTSIKLTWNQTSNPAYNETGFEIYQATKSSGPYSLIKLTASNAANYTVNSLNAGTAYYYILRAINTNSAAPPTNPVMGKTVRDSIAPTAPSNLRVTSFSQTQVSLAWSKSTDDIGVTRYDIYVNGVKSYATTDTTFSIFSLTAGNVYNFIVKAVDQAGNVSLPSNQATAITYLRGLTYKYYEGSWSNLPDFKALTFNKTGVVKNIDISPRAVSTNFGFLFEGFLKIPVNGSYTFRLNSDDGSNFYFNQAYSTKNKPLINNDGVHNITLNKDTTVTLTAGIYPVAIAYFQKSGSFGCKLSWKMAQTNGAFTIIPDSAYTDGYVVNGNPPVAPSDLTAIGVLSNEIDLKWTDNSNNEQAFEIWRSTSPDGTFAKVGQAPANATSYADTAGLKVSTTYYYRVKAIGAFGESVFNDDATSSLKYAYYEGSFTSLPNFSVLTPIKTGSIGTFDLSFKQSNVNYAAKFDGVIDIPTAGSYTFYLSSDDGSKLYLDDINNGVVVDNDGIHDASVEKSGTKTLTAGIHKIRVTYFEAASPDVLLVSYQGPGISKQAIPASVLRADPVSATTTAENVRTIDVNFTTTSSTTPAPWNNLKGITAAGSVFSNLKDELGASSGVNLKLVEKWTGTLTLGAVASGKGIYPDEVIKSFYYDSTSQPKHVQLTGLSSSKKYDLIFFISRAGNATSTDNRITTFTVRGTTVKLSGSPSNISNTVQINNISPDSNGVIEITALKDPGSMYTQINAMVIKVHGNDGTLYAPSNLTATSIAKDKIKLDWQITALDTTNFEIWRSTSSAGTYTKIATVAPFTTTFTDAGLAVNSVFFYKVRAAKNGLFSPFSNFAGAATVAYQVNINFNDGSASSPAQPGWNNTNQPPEPGQSLNNLMDEQGANTGISMVIVDNFSGGNAFGAVTGNNSGIYPDNVMKSFYYLDFTDTAVFKFTKLNQSMIYNLVFFASTTFDPNTQTAYKVGNQTVFAPAWQNTSVTQQINNVQPNSSGEISVTVYSTTGYGYLNAMTLQAVPSVAAGNRLARKLTRGNNSVEALGTNNLVPLTESQVSVYPNPFINDVNLRLSIQKPVAELTVQVTDMNGNIIHTQKFSNVPAGVWKQSLGLKGRKLSSGMYMVRISDGTSAKPVVLKIVK</sequence>
<evidence type="ECO:0000259" key="3">
    <source>
        <dbReference type="PROSITE" id="PS51820"/>
    </source>
</evidence>
<feature type="domain" description="Fibronectin type-III" evidence="2">
    <location>
        <begin position="551"/>
        <end position="636"/>
    </location>
</feature>
<dbReference type="Pfam" id="PF00041">
    <property type="entry name" value="fn3"/>
    <property type="match status" value="2"/>
</dbReference>
<feature type="domain" description="Fibronectin type-III" evidence="2">
    <location>
        <begin position="452"/>
        <end position="545"/>
    </location>
</feature>
<dbReference type="SUPFAM" id="SSF56988">
    <property type="entry name" value="Anthrax protective antigen"/>
    <property type="match status" value="2"/>
</dbReference>
<dbReference type="Gene3D" id="3.40.50.1820">
    <property type="entry name" value="alpha/beta hydrolase"/>
    <property type="match status" value="1"/>
</dbReference>
<dbReference type="SMART" id="SM00060">
    <property type="entry name" value="FN3"/>
    <property type="match status" value="4"/>
</dbReference>
<dbReference type="Gene3D" id="2.60.120.380">
    <property type="match status" value="1"/>
</dbReference>
<feature type="chain" id="PRO_5047340724" evidence="1">
    <location>
        <begin position="20"/>
        <end position="1595"/>
    </location>
</feature>
<dbReference type="PROSITE" id="PS51820">
    <property type="entry name" value="PA14"/>
    <property type="match status" value="2"/>
</dbReference>
<dbReference type="InterPro" id="IPR003961">
    <property type="entry name" value="FN3_dom"/>
</dbReference>
<name>A0ABV3ZMH7_9BACT</name>
<feature type="domain" description="Fibronectin type-III" evidence="2">
    <location>
        <begin position="1214"/>
        <end position="1305"/>
    </location>
</feature>
<evidence type="ECO:0000259" key="2">
    <source>
        <dbReference type="PROSITE" id="PS50853"/>
    </source>
</evidence>
<proteinExistence type="predicted"/>
<organism evidence="4 5">
    <name type="scientific">Danxiaibacter flavus</name>
    <dbReference type="NCBI Taxonomy" id="3049108"/>
    <lineage>
        <taxon>Bacteria</taxon>
        <taxon>Pseudomonadati</taxon>
        <taxon>Bacteroidota</taxon>
        <taxon>Chitinophagia</taxon>
        <taxon>Chitinophagales</taxon>
        <taxon>Chitinophagaceae</taxon>
        <taxon>Danxiaibacter</taxon>
    </lineage>
</organism>
<dbReference type="EMBL" id="JAULBC010000010">
    <property type="protein sequence ID" value="MEX6690730.1"/>
    <property type="molecule type" value="Genomic_DNA"/>
</dbReference>
<evidence type="ECO:0000313" key="4">
    <source>
        <dbReference type="EMBL" id="MEX6690730.1"/>
    </source>
</evidence>
<dbReference type="Pfam" id="PF07691">
    <property type="entry name" value="PA14"/>
    <property type="match status" value="2"/>
</dbReference>
<dbReference type="NCBIfam" id="TIGR04183">
    <property type="entry name" value="Por_Secre_tail"/>
    <property type="match status" value="1"/>
</dbReference>
<dbReference type="PROSITE" id="PS50853">
    <property type="entry name" value="FN3"/>
    <property type="match status" value="4"/>
</dbReference>
<reference evidence="4 5" key="1">
    <citation type="submission" date="2023-07" db="EMBL/GenBank/DDBJ databases">
        <authorList>
            <person name="Lian W.-H."/>
        </authorList>
    </citation>
    <scope>NUCLEOTIDE SEQUENCE [LARGE SCALE GENOMIC DNA]</scope>
    <source>
        <strain evidence="4 5">SYSU DXS3180</strain>
    </source>
</reference>
<dbReference type="Pfam" id="PF18962">
    <property type="entry name" value="Por_Secre_tail"/>
    <property type="match status" value="1"/>
</dbReference>
<feature type="signal peptide" evidence="1">
    <location>
        <begin position="1"/>
        <end position="19"/>
    </location>
</feature>
<dbReference type="SUPFAM" id="SSF53474">
    <property type="entry name" value="alpha/beta-Hydrolases"/>
    <property type="match status" value="1"/>
</dbReference>
<accession>A0ABV3ZMH7</accession>
<gene>
    <name evidence="4" type="ORF">QTN47_24700</name>
</gene>
<dbReference type="PANTHER" id="PTHR46957:SF3">
    <property type="entry name" value="CYTOKINE RECEPTOR"/>
    <property type="match status" value="1"/>
</dbReference>
<comment type="caution">
    <text evidence="4">The sequence shown here is derived from an EMBL/GenBank/DDBJ whole genome shotgun (WGS) entry which is preliminary data.</text>
</comment>
<dbReference type="SUPFAM" id="SSF49265">
    <property type="entry name" value="Fibronectin type III"/>
    <property type="match status" value="3"/>
</dbReference>
<dbReference type="InterPro" id="IPR026444">
    <property type="entry name" value="Secre_tail"/>
</dbReference>
<dbReference type="InterPro" id="IPR037524">
    <property type="entry name" value="PA14/GLEYA"/>
</dbReference>
<dbReference type="Gene3D" id="2.60.40.10">
    <property type="entry name" value="Immunoglobulins"/>
    <property type="match status" value="4"/>
</dbReference>
<dbReference type="InterPro" id="IPR011658">
    <property type="entry name" value="PA14_dom"/>
</dbReference>
<dbReference type="CDD" id="cd00063">
    <property type="entry name" value="FN3"/>
    <property type="match status" value="4"/>
</dbReference>
<dbReference type="InterPro" id="IPR013783">
    <property type="entry name" value="Ig-like_fold"/>
</dbReference>
<dbReference type="SMART" id="SM00758">
    <property type="entry name" value="PA14"/>
    <property type="match status" value="2"/>
</dbReference>
<dbReference type="Gene3D" id="3.90.182.10">
    <property type="entry name" value="Toxin - Anthrax Protective Antigen,domain 1"/>
    <property type="match status" value="1"/>
</dbReference>
<dbReference type="InterPro" id="IPR036116">
    <property type="entry name" value="FN3_sf"/>
</dbReference>
<evidence type="ECO:0000256" key="1">
    <source>
        <dbReference type="SAM" id="SignalP"/>
    </source>
</evidence>
<keyword evidence="5" id="KW-1185">Reference proteome</keyword>
<protein>
    <submittedName>
        <fullName evidence="4">PA14 domain-containing protein</fullName>
    </submittedName>
</protein>
<dbReference type="PANTHER" id="PTHR46957">
    <property type="entry name" value="CYTOKINE RECEPTOR"/>
    <property type="match status" value="1"/>
</dbReference>
<feature type="domain" description="PA14" evidence="3">
    <location>
        <begin position="875"/>
        <end position="1015"/>
    </location>
</feature>
<keyword evidence="1" id="KW-0732">Signal</keyword>